<dbReference type="AlphaFoldDB" id="A0A8H4P598"/>
<reference evidence="1" key="1">
    <citation type="submission" date="2020-01" db="EMBL/GenBank/DDBJ databases">
        <title>Identification and distribution of gene clusters putatively required for synthesis of sphingolipid metabolism inhibitors in phylogenetically diverse species of the filamentous fungus Fusarium.</title>
        <authorList>
            <person name="Kim H.-S."/>
            <person name="Busman M."/>
            <person name="Brown D.W."/>
            <person name="Divon H."/>
            <person name="Uhlig S."/>
            <person name="Proctor R.H."/>
        </authorList>
    </citation>
    <scope>NUCLEOTIDE SEQUENCE</scope>
    <source>
        <strain evidence="1">NRRL 53441</strain>
    </source>
</reference>
<dbReference type="Proteomes" id="UP000605986">
    <property type="component" value="Unassembled WGS sequence"/>
</dbReference>
<evidence type="ECO:0000313" key="2">
    <source>
        <dbReference type="Proteomes" id="UP000605986"/>
    </source>
</evidence>
<organism evidence="1 2">
    <name type="scientific">Fusarium austroafricanum</name>
    <dbReference type="NCBI Taxonomy" id="2364996"/>
    <lineage>
        <taxon>Eukaryota</taxon>
        <taxon>Fungi</taxon>
        <taxon>Dikarya</taxon>
        <taxon>Ascomycota</taxon>
        <taxon>Pezizomycotina</taxon>
        <taxon>Sordariomycetes</taxon>
        <taxon>Hypocreomycetidae</taxon>
        <taxon>Hypocreales</taxon>
        <taxon>Nectriaceae</taxon>
        <taxon>Fusarium</taxon>
        <taxon>Fusarium concolor species complex</taxon>
    </lineage>
</organism>
<evidence type="ECO:0000313" key="1">
    <source>
        <dbReference type="EMBL" id="KAF4456646.1"/>
    </source>
</evidence>
<comment type="caution">
    <text evidence="1">The sequence shown here is derived from an EMBL/GenBank/DDBJ whole genome shotgun (WGS) entry which is preliminary data.</text>
</comment>
<protein>
    <submittedName>
        <fullName evidence="1">Uncharacterized protein</fullName>
    </submittedName>
</protein>
<sequence length="88" mass="10073">MSLTTEEIRGLSQNVVTDTALDKLLVLTWDDFSQYNTTNDFNKFLTRVVGIKQPEFPPHLRLPVAQRWARQVVAGEILAFRDDNLIAL</sequence>
<gene>
    <name evidence="1" type="ORF">F53441_1270</name>
</gene>
<proteinExistence type="predicted"/>
<name>A0A8H4P598_9HYPO</name>
<dbReference type="EMBL" id="JAADJG010000049">
    <property type="protein sequence ID" value="KAF4456646.1"/>
    <property type="molecule type" value="Genomic_DNA"/>
</dbReference>
<keyword evidence="2" id="KW-1185">Reference proteome</keyword>
<accession>A0A8H4P598</accession>